<organism evidence="1 2">
    <name type="scientific">Stereocaulon virgatum</name>
    <dbReference type="NCBI Taxonomy" id="373712"/>
    <lineage>
        <taxon>Eukaryota</taxon>
        <taxon>Fungi</taxon>
        <taxon>Dikarya</taxon>
        <taxon>Ascomycota</taxon>
        <taxon>Pezizomycotina</taxon>
        <taxon>Lecanoromycetes</taxon>
        <taxon>OSLEUM clade</taxon>
        <taxon>Lecanoromycetidae</taxon>
        <taxon>Lecanorales</taxon>
        <taxon>Lecanorineae</taxon>
        <taxon>Stereocaulaceae</taxon>
        <taxon>Stereocaulon</taxon>
    </lineage>
</organism>
<evidence type="ECO:0000313" key="2">
    <source>
        <dbReference type="Proteomes" id="UP001590950"/>
    </source>
</evidence>
<protein>
    <submittedName>
        <fullName evidence="1">Uncharacterized protein</fullName>
    </submittedName>
</protein>
<sequence>MALVVNSQACSSYQGQIAYALKLYTKTPHNDALHDKTIGSVVAFLRGGLGSKPIPYHDLVTALQSSHPALYNAVANDSAYWELEARNVYRRWMDMNSQAVQRINARGEIGQYLGSPMWDEYN</sequence>
<gene>
    <name evidence="1" type="ORF">N7G274_009353</name>
</gene>
<dbReference type="Proteomes" id="UP001590950">
    <property type="component" value="Unassembled WGS sequence"/>
</dbReference>
<evidence type="ECO:0000313" key="1">
    <source>
        <dbReference type="EMBL" id="KAL2037878.1"/>
    </source>
</evidence>
<reference evidence="1 2" key="1">
    <citation type="submission" date="2024-09" db="EMBL/GenBank/DDBJ databases">
        <title>Rethinking Asexuality: The Enigmatic Case of Functional Sexual Genes in Lepraria (Stereocaulaceae).</title>
        <authorList>
            <person name="Doellman M."/>
            <person name="Sun Y."/>
            <person name="Barcenas-Pena A."/>
            <person name="Lumbsch H.T."/>
            <person name="Grewe F."/>
        </authorList>
    </citation>
    <scope>NUCLEOTIDE SEQUENCE [LARGE SCALE GENOMIC DNA]</scope>
    <source>
        <strain evidence="1 2">Mercado 3170</strain>
    </source>
</reference>
<keyword evidence="2" id="KW-1185">Reference proteome</keyword>
<proteinExistence type="predicted"/>
<dbReference type="EMBL" id="JBEFKJ010000036">
    <property type="protein sequence ID" value="KAL2037878.1"/>
    <property type="molecule type" value="Genomic_DNA"/>
</dbReference>
<name>A0ABR3ZYN8_9LECA</name>
<comment type="caution">
    <text evidence="1">The sequence shown here is derived from an EMBL/GenBank/DDBJ whole genome shotgun (WGS) entry which is preliminary data.</text>
</comment>
<accession>A0ABR3ZYN8</accession>